<keyword evidence="3" id="KW-1185">Reference proteome</keyword>
<name>A0AAF0ES60_9BASI</name>
<feature type="region of interest" description="Disordered" evidence="1">
    <location>
        <begin position="41"/>
        <end position="87"/>
    </location>
</feature>
<feature type="compositionally biased region" description="Low complexity" evidence="1">
    <location>
        <begin position="63"/>
        <end position="76"/>
    </location>
</feature>
<feature type="compositionally biased region" description="Low complexity" evidence="1">
    <location>
        <begin position="41"/>
        <end position="53"/>
    </location>
</feature>
<proteinExistence type="predicted"/>
<evidence type="ECO:0000313" key="2">
    <source>
        <dbReference type="EMBL" id="WFD33521.1"/>
    </source>
</evidence>
<sequence length="87" mass="8995">MSDITTQISNAASDIQKDPQGALEKGKEYITEQGQNLKDQAQQTLGGQSQGSSAVDSAKDTVSQGAQQAQDGASNALNQAKDTVGLK</sequence>
<protein>
    <submittedName>
        <fullName evidence="2">Uncharacterized protein</fullName>
    </submittedName>
</protein>
<dbReference type="EMBL" id="CP119877">
    <property type="protein sequence ID" value="WFD33521.1"/>
    <property type="molecule type" value="Genomic_DNA"/>
</dbReference>
<feature type="compositionally biased region" description="Polar residues" evidence="1">
    <location>
        <begin position="1"/>
        <end position="13"/>
    </location>
</feature>
<organism evidence="2 3">
    <name type="scientific">Malassezia cuniculi</name>
    <dbReference type="NCBI Taxonomy" id="948313"/>
    <lineage>
        <taxon>Eukaryota</taxon>
        <taxon>Fungi</taxon>
        <taxon>Dikarya</taxon>
        <taxon>Basidiomycota</taxon>
        <taxon>Ustilaginomycotina</taxon>
        <taxon>Malasseziomycetes</taxon>
        <taxon>Malasseziales</taxon>
        <taxon>Malasseziaceae</taxon>
        <taxon>Malassezia</taxon>
    </lineage>
</organism>
<evidence type="ECO:0000313" key="3">
    <source>
        <dbReference type="Proteomes" id="UP001219933"/>
    </source>
</evidence>
<dbReference type="AlphaFoldDB" id="A0AAF0ES60"/>
<accession>A0AAF0ES60</accession>
<evidence type="ECO:0000256" key="1">
    <source>
        <dbReference type="SAM" id="MobiDB-lite"/>
    </source>
</evidence>
<reference evidence="2" key="1">
    <citation type="submission" date="2023-03" db="EMBL/GenBank/DDBJ databases">
        <title>Mating type loci evolution in Malassezia.</title>
        <authorList>
            <person name="Coelho M.A."/>
        </authorList>
    </citation>
    <scope>NUCLEOTIDE SEQUENCE</scope>
    <source>
        <strain evidence="2">CBS 11721</strain>
    </source>
</reference>
<feature type="region of interest" description="Disordered" evidence="1">
    <location>
        <begin position="1"/>
        <end position="22"/>
    </location>
</feature>
<dbReference type="Proteomes" id="UP001219933">
    <property type="component" value="Chromosome 1"/>
</dbReference>
<gene>
    <name evidence="2" type="ORF">MCUN1_000334</name>
</gene>